<dbReference type="EMBL" id="MU806060">
    <property type="protein sequence ID" value="KAJ3840873.1"/>
    <property type="molecule type" value="Genomic_DNA"/>
</dbReference>
<dbReference type="PANTHER" id="PTHR37543">
    <property type="entry name" value="CCCH ZINC FINGER DNA BINDING PROTEIN (AFU_ORTHOLOGUE AFUA_5G12760)"/>
    <property type="match status" value="1"/>
</dbReference>
<dbReference type="InterPro" id="IPR000571">
    <property type="entry name" value="Znf_CCCH"/>
</dbReference>
<dbReference type="GO" id="GO:0008270">
    <property type="term" value="F:zinc ion binding"/>
    <property type="evidence" value="ECO:0007669"/>
    <property type="project" value="UniProtKB-KW"/>
</dbReference>
<feature type="compositionally biased region" description="Low complexity" evidence="3">
    <location>
        <begin position="330"/>
        <end position="341"/>
    </location>
</feature>
<evidence type="ECO:0000313" key="5">
    <source>
        <dbReference type="EMBL" id="KAJ3840873.1"/>
    </source>
</evidence>
<proteinExistence type="predicted"/>
<dbReference type="InterPro" id="IPR057683">
    <property type="entry name" value="DUF7923"/>
</dbReference>
<evidence type="ECO:0000256" key="1">
    <source>
        <dbReference type="PROSITE-ProRule" id="PRU00723"/>
    </source>
</evidence>
<evidence type="ECO:0000256" key="2">
    <source>
        <dbReference type="SAM" id="Coils"/>
    </source>
</evidence>
<keyword evidence="1" id="KW-0863">Zinc-finger</keyword>
<comment type="caution">
    <text evidence="5">The sequence shown here is derived from an EMBL/GenBank/DDBJ whole genome shotgun (WGS) entry which is preliminary data.</text>
</comment>
<name>A0AA38PDF3_9AGAR</name>
<protein>
    <recommendedName>
        <fullName evidence="4">C3H1-type domain-containing protein</fullName>
    </recommendedName>
</protein>
<feature type="region of interest" description="Disordered" evidence="3">
    <location>
        <begin position="291"/>
        <end position="311"/>
    </location>
</feature>
<feature type="zinc finger region" description="C3H1-type" evidence="1">
    <location>
        <begin position="378"/>
        <end position="405"/>
    </location>
</feature>
<evidence type="ECO:0000259" key="4">
    <source>
        <dbReference type="PROSITE" id="PS50103"/>
    </source>
</evidence>
<dbReference type="AlphaFoldDB" id="A0AA38PDF3"/>
<feature type="domain" description="C3H1-type" evidence="4">
    <location>
        <begin position="378"/>
        <end position="405"/>
    </location>
</feature>
<dbReference type="PROSITE" id="PS50103">
    <property type="entry name" value="ZF_C3H1"/>
    <property type="match status" value="1"/>
</dbReference>
<feature type="compositionally biased region" description="Polar residues" evidence="3">
    <location>
        <begin position="302"/>
        <end position="311"/>
    </location>
</feature>
<evidence type="ECO:0000313" key="6">
    <source>
        <dbReference type="Proteomes" id="UP001163846"/>
    </source>
</evidence>
<dbReference type="Proteomes" id="UP001163846">
    <property type="component" value="Unassembled WGS sequence"/>
</dbReference>
<dbReference type="PANTHER" id="PTHR37543:SF1">
    <property type="entry name" value="CCCH ZINC FINGER DNA BINDING PROTEIN (AFU_ORTHOLOGUE AFUA_5G12760)"/>
    <property type="match status" value="1"/>
</dbReference>
<dbReference type="Pfam" id="PF25540">
    <property type="entry name" value="DUF7923"/>
    <property type="match status" value="1"/>
</dbReference>
<sequence>MDPSSELRPASPGHARILSCIEQLNNEVHTLVTDNTIQVDIIKKLKADLNVYQRAFSDVNAELDRYKIQISEFDKQKEDLEARLKGHRVVTLIDGDGAIFSKELIIQGQAGGLLAAQMLSDSIVQYLSEQFGSHQYQLWVYVFLNKKGLMETLGRSGSPSLKNSFEDFITGFNQAAERFSMLDVGNAKEAADAKIKCHLEDDIRLPQTFKVIFAGCHDNGYVNNLRSQITAGFRNKLILLKSYTEMASGIAEMDLPTLTIPDLFISQKLGMGEVPPLRRASYSGITKVLPPMGEPNEEIKQNPENSQKAPCPTSYSTIAAVSYKRDSTPELDSSESSAPSESDYDDDLPHEAVIATMASSNPLSKSSKFINPNIPLWKHKPPPCTLFYLATCKHGMSCKYSHDYYLEAEHYETMRQAAKRQPCPSIGRGTKLPTASLILFPQTFEGELCTWGEDCCYGHYCPDLSKCPFLKKGKCRFIGANMHKGPSP</sequence>
<feature type="region of interest" description="Disordered" evidence="3">
    <location>
        <begin position="326"/>
        <end position="346"/>
    </location>
</feature>
<evidence type="ECO:0000256" key="3">
    <source>
        <dbReference type="SAM" id="MobiDB-lite"/>
    </source>
</evidence>
<keyword evidence="1" id="KW-0479">Metal-binding</keyword>
<keyword evidence="2" id="KW-0175">Coiled coil</keyword>
<accession>A0AA38PDF3</accession>
<gene>
    <name evidence="5" type="ORF">F5878DRAFT_45224</name>
</gene>
<reference evidence="5" key="1">
    <citation type="submission" date="2022-08" db="EMBL/GenBank/DDBJ databases">
        <authorList>
            <consortium name="DOE Joint Genome Institute"/>
            <person name="Min B."/>
            <person name="Riley R."/>
            <person name="Sierra-Patev S."/>
            <person name="Naranjo-Ortiz M."/>
            <person name="Looney B."/>
            <person name="Konkel Z."/>
            <person name="Slot J.C."/>
            <person name="Sakamoto Y."/>
            <person name="Steenwyk J.L."/>
            <person name="Rokas A."/>
            <person name="Carro J."/>
            <person name="Camarero S."/>
            <person name="Ferreira P."/>
            <person name="Molpeceres G."/>
            <person name="Ruiz-Duenas F.J."/>
            <person name="Serrano A."/>
            <person name="Henrissat B."/>
            <person name="Drula E."/>
            <person name="Hughes K.W."/>
            <person name="Mata J.L."/>
            <person name="Ishikawa N.K."/>
            <person name="Vargas-Isla R."/>
            <person name="Ushijima S."/>
            <person name="Smith C.A."/>
            <person name="Ahrendt S."/>
            <person name="Andreopoulos W."/>
            <person name="He G."/>
            <person name="Labutti K."/>
            <person name="Lipzen A."/>
            <person name="Ng V."/>
            <person name="Sandor L."/>
            <person name="Barry K."/>
            <person name="Martinez A.T."/>
            <person name="Xiao Y."/>
            <person name="Gibbons J.G."/>
            <person name="Terashima K."/>
            <person name="Hibbett D.S."/>
            <person name="Grigoriev I.V."/>
        </authorList>
    </citation>
    <scope>NUCLEOTIDE SEQUENCE</scope>
    <source>
        <strain evidence="5">TFB9207</strain>
    </source>
</reference>
<keyword evidence="1" id="KW-0862">Zinc</keyword>
<keyword evidence="6" id="KW-1185">Reference proteome</keyword>
<organism evidence="5 6">
    <name type="scientific">Lentinula raphanica</name>
    <dbReference type="NCBI Taxonomy" id="153919"/>
    <lineage>
        <taxon>Eukaryota</taxon>
        <taxon>Fungi</taxon>
        <taxon>Dikarya</taxon>
        <taxon>Basidiomycota</taxon>
        <taxon>Agaricomycotina</taxon>
        <taxon>Agaricomycetes</taxon>
        <taxon>Agaricomycetidae</taxon>
        <taxon>Agaricales</taxon>
        <taxon>Marasmiineae</taxon>
        <taxon>Omphalotaceae</taxon>
        <taxon>Lentinula</taxon>
    </lineage>
</organism>
<feature type="coiled-coil region" evidence="2">
    <location>
        <begin position="42"/>
        <end position="83"/>
    </location>
</feature>